<sequence>IPEIDGKSDGDVRLCCGGVVTVMGYVVFVKVKVKVKRFLNCYTSAPCNKSLEVAMTVYVTHYIVSRNKTHHGPNDSGNDSLGELTARALSHWSFPPVYFQHFSRRMT</sequence>
<protein>
    <submittedName>
        <fullName evidence="1">Uncharacterized protein</fullName>
    </submittedName>
</protein>
<gene>
    <name evidence="1" type="ORF">HAX54_013941</name>
</gene>
<dbReference type="Proteomes" id="UP000823775">
    <property type="component" value="Unassembled WGS sequence"/>
</dbReference>
<keyword evidence="2" id="KW-1185">Reference proteome</keyword>
<organism evidence="1 2">
    <name type="scientific">Datura stramonium</name>
    <name type="common">Jimsonweed</name>
    <name type="synonym">Common thornapple</name>
    <dbReference type="NCBI Taxonomy" id="4076"/>
    <lineage>
        <taxon>Eukaryota</taxon>
        <taxon>Viridiplantae</taxon>
        <taxon>Streptophyta</taxon>
        <taxon>Embryophyta</taxon>
        <taxon>Tracheophyta</taxon>
        <taxon>Spermatophyta</taxon>
        <taxon>Magnoliopsida</taxon>
        <taxon>eudicotyledons</taxon>
        <taxon>Gunneridae</taxon>
        <taxon>Pentapetalae</taxon>
        <taxon>asterids</taxon>
        <taxon>lamiids</taxon>
        <taxon>Solanales</taxon>
        <taxon>Solanaceae</taxon>
        <taxon>Solanoideae</taxon>
        <taxon>Datureae</taxon>
        <taxon>Datura</taxon>
    </lineage>
</organism>
<feature type="non-terminal residue" evidence="1">
    <location>
        <position position="1"/>
    </location>
</feature>
<reference evidence="1 2" key="1">
    <citation type="journal article" date="2021" name="BMC Genomics">
        <title>Datura genome reveals duplications of psychoactive alkaloid biosynthetic genes and high mutation rate following tissue culture.</title>
        <authorList>
            <person name="Rajewski A."/>
            <person name="Carter-House D."/>
            <person name="Stajich J."/>
            <person name="Litt A."/>
        </authorList>
    </citation>
    <scope>NUCLEOTIDE SEQUENCE [LARGE SCALE GENOMIC DNA]</scope>
    <source>
        <strain evidence="1">AR-01</strain>
    </source>
</reference>
<comment type="caution">
    <text evidence="1">The sequence shown here is derived from an EMBL/GenBank/DDBJ whole genome shotgun (WGS) entry which is preliminary data.</text>
</comment>
<dbReference type="EMBL" id="JACEIK010001852">
    <property type="protein sequence ID" value="MCD7472644.1"/>
    <property type="molecule type" value="Genomic_DNA"/>
</dbReference>
<accession>A0ABS8TPZ9</accession>
<proteinExistence type="predicted"/>
<evidence type="ECO:0000313" key="1">
    <source>
        <dbReference type="EMBL" id="MCD7472644.1"/>
    </source>
</evidence>
<evidence type="ECO:0000313" key="2">
    <source>
        <dbReference type="Proteomes" id="UP000823775"/>
    </source>
</evidence>
<name>A0ABS8TPZ9_DATST</name>